<dbReference type="EMBL" id="WNKX01000024">
    <property type="protein sequence ID" value="MTW13602.1"/>
    <property type="molecule type" value="Genomic_DNA"/>
</dbReference>
<reference evidence="2 3" key="1">
    <citation type="submission" date="2019-11" db="EMBL/GenBank/DDBJ databases">
        <title>Type strains purchased from KCTC, JCM and DSMZ.</title>
        <authorList>
            <person name="Lu H."/>
        </authorList>
    </citation>
    <scope>NUCLEOTIDE SEQUENCE [LARGE SCALE GENOMIC DNA]</scope>
    <source>
        <strain evidence="2 3">JCM 31587</strain>
    </source>
</reference>
<evidence type="ECO:0000256" key="1">
    <source>
        <dbReference type="SAM" id="SignalP"/>
    </source>
</evidence>
<keyword evidence="3" id="KW-1185">Reference proteome</keyword>
<proteinExistence type="predicted"/>
<dbReference type="OrthoDB" id="5509809at2"/>
<dbReference type="Proteomes" id="UP000472320">
    <property type="component" value="Unassembled WGS sequence"/>
</dbReference>
<feature type="signal peptide" evidence="1">
    <location>
        <begin position="1"/>
        <end position="19"/>
    </location>
</feature>
<dbReference type="AlphaFoldDB" id="A0A6L6QMJ2"/>
<keyword evidence="1" id="KW-0732">Signal</keyword>
<name>A0A6L6QMJ2_9BURK</name>
<protein>
    <recommendedName>
        <fullName evidence="4">MucB/RseB N-terminal domain-containing protein</fullName>
    </recommendedName>
</protein>
<sequence length="229" mass="25836">MTLSKAFLALALAFTEAQAATPAAAPPLDLRIQYYSKAITPEGVTREVRYEETMLRRPGHVWVARVVPPQAAVAAQATDHDHSVHKHFNPVLLPRHVQLAGDKTQLEYVDAKNKEVIAVPQGEYGNVDFDGSWTNAYYLFDPKLLQAMPLSQRRSTVPGARWRELVRNGSFRRVLWDEQRQIPLVIESGDQAATVFHRMEVQAQASIATALPWQQLKGYSQREYGDFLD</sequence>
<dbReference type="RefSeq" id="WP_155456513.1">
    <property type="nucleotide sequence ID" value="NZ_WNKX01000024.1"/>
</dbReference>
<feature type="chain" id="PRO_5027075890" description="MucB/RseB N-terminal domain-containing protein" evidence="1">
    <location>
        <begin position="20"/>
        <end position="229"/>
    </location>
</feature>
<evidence type="ECO:0008006" key="4">
    <source>
        <dbReference type="Google" id="ProtNLM"/>
    </source>
</evidence>
<evidence type="ECO:0000313" key="2">
    <source>
        <dbReference type="EMBL" id="MTW13602.1"/>
    </source>
</evidence>
<organism evidence="2 3">
    <name type="scientific">Massilia eburnea</name>
    <dbReference type="NCBI Taxonomy" id="1776165"/>
    <lineage>
        <taxon>Bacteria</taxon>
        <taxon>Pseudomonadati</taxon>
        <taxon>Pseudomonadota</taxon>
        <taxon>Betaproteobacteria</taxon>
        <taxon>Burkholderiales</taxon>
        <taxon>Oxalobacteraceae</taxon>
        <taxon>Telluria group</taxon>
        <taxon>Massilia</taxon>
    </lineage>
</organism>
<evidence type="ECO:0000313" key="3">
    <source>
        <dbReference type="Proteomes" id="UP000472320"/>
    </source>
</evidence>
<gene>
    <name evidence="2" type="ORF">GM658_23605</name>
</gene>
<accession>A0A6L6QMJ2</accession>
<comment type="caution">
    <text evidence="2">The sequence shown here is derived from an EMBL/GenBank/DDBJ whole genome shotgun (WGS) entry which is preliminary data.</text>
</comment>